<dbReference type="GO" id="GO:0005886">
    <property type="term" value="C:plasma membrane"/>
    <property type="evidence" value="ECO:0007669"/>
    <property type="project" value="UniProtKB-SubCell"/>
</dbReference>
<dbReference type="STRING" id="477690.SAMN05216474_1544"/>
<evidence type="ECO:0000313" key="12">
    <source>
        <dbReference type="Proteomes" id="UP000236454"/>
    </source>
</evidence>
<dbReference type="RefSeq" id="WP_090247875.1">
    <property type="nucleotide sequence ID" value="NZ_FPAS01000002.1"/>
</dbReference>
<feature type="transmembrane region" description="Helical" evidence="9">
    <location>
        <begin position="285"/>
        <end position="308"/>
    </location>
</feature>
<feature type="transmembrane region" description="Helical" evidence="9">
    <location>
        <begin position="219"/>
        <end position="238"/>
    </location>
</feature>
<dbReference type="PANTHER" id="PTHR32507:SF0">
    <property type="entry name" value="NA(+)_H(+) ANTIPORTER 2-RELATED"/>
    <property type="match status" value="1"/>
</dbReference>
<evidence type="ECO:0000256" key="7">
    <source>
        <dbReference type="ARBA" id="ARBA00023065"/>
    </source>
</evidence>
<evidence type="ECO:0000256" key="9">
    <source>
        <dbReference type="SAM" id="Phobius"/>
    </source>
</evidence>
<feature type="transmembrane region" description="Helical" evidence="9">
    <location>
        <begin position="314"/>
        <end position="335"/>
    </location>
</feature>
<dbReference type="InterPro" id="IPR038770">
    <property type="entry name" value="Na+/solute_symporter_sf"/>
</dbReference>
<dbReference type="Proteomes" id="UP000236454">
    <property type="component" value="Unassembled WGS sequence"/>
</dbReference>
<evidence type="ECO:0000259" key="10">
    <source>
        <dbReference type="Pfam" id="PF00999"/>
    </source>
</evidence>
<evidence type="ECO:0000256" key="3">
    <source>
        <dbReference type="ARBA" id="ARBA00022449"/>
    </source>
</evidence>
<dbReference type="AlphaFoldDB" id="A0A1I6ZQC8"/>
<keyword evidence="6 9" id="KW-1133">Transmembrane helix</keyword>
<keyword evidence="7" id="KW-0406">Ion transport</keyword>
<evidence type="ECO:0000256" key="1">
    <source>
        <dbReference type="ARBA" id="ARBA00004651"/>
    </source>
</evidence>
<keyword evidence="4" id="KW-1003">Cell membrane</keyword>
<sequence>MNPYLLIIAASTVIILSFFFNILAKKTNIPSVLMLIALGIGINLGIEGMNVNTDDFDYHSVLEVIGNVGLVMIVLEAALDLKLEREKAGMILSSFLVAIVALAGSTLGIAYLFKFMFPDAEFYTRIIYAVPLSIMSSAIIIPSVGGLTGVKKEFMVYESTFSDILGIMVFYFLIGADTPQSTGGSVAVDIILNIGLTILLSVLVAYSLVFLFQHLKMQVKLFLIIGVLMLMFAAGKFFHLSSLLIILAFGLVLNNTELFFRGFLSKHFDSVKVKPILHDFHTLTLESAFIIRTFFFVIFGMSITLTSFYDLTVFVNSLFIVAALYAVRYVTLLIFARKNIFPELFIAPRGLITILLFFVLTNGEQYVIENFDTGLLLYPILITSIIMTISLISYRGEKVTDVLLPQIALINKKDKVRTEQDDEILERRIKNVESQDFDGF</sequence>
<dbReference type="EMBL" id="FPAS01000002">
    <property type="protein sequence ID" value="SFT64919.1"/>
    <property type="molecule type" value="Genomic_DNA"/>
</dbReference>
<dbReference type="GO" id="GO:0015297">
    <property type="term" value="F:antiporter activity"/>
    <property type="evidence" value="ECO:0007669"/>
    <property type="project" value="UniProtKB-KW"/>
</dbReference>
<feature type="transmembrane region" description="Helical" evidence="9">
    <location>
        <begin position="29"/>
        <end position="46"/>
    </location>
</feature>
<feature type="transmembrane region" description="Helical" evidence="9">
    <location>
        <begin position="186"/>
        <end position="212"/>
    </location>
</feature>
<proteinExistence type="predicted"/>
<evidence type="ECO:0000256" key="5">
    <source>
        <dbReference type="ARBA" id="ARBA00022692"/>
    </source>
</evidence>
<feature type="transmembrane region" description="Helical" evidence="9">
    <location>
        <begin position="375"/>
        <end position="394"/>
    </location>
</feature>
<evidence type="ECO:0000256" key="8">
    <source>
        <dbReference type="ARBA" id="ARBA00023136"/>
    </source>
</evidence>
<dbReference type="OrthoDB" id="643057at2"/>
<evidence type="ECO:0000256" key="2">
    <source>
        <dbReference type="ARBA" id="ARBA00022448"/>
    </source>
</evidence>
<comment type="subcellular location">
    <subcellularLocation>
        <location evidence="1">Cell membrane</location>
        <topology evidence="1">Multi-pass membrane protein</topology>
    </subcellularLocation>
</comment>
<dbReference type="GO" id="GO:1902600">
    <property type="term" value="P:proton transmembrane transport"/>
    <property type="evidence" value="ECO:0007669"/>
    <property type="project" value="InterPro"/>
</dbReference>
<name>A0A1I6ZQC8_9FLAO</name>
<dbReference type="InterPro" id="IPR006153">
    <property type="entry name" value="Cation/H_exchanger_TM"/>
</dbReference>
<organism evidence="11 12">
    <name type="scientific">Lishizhenia tianjinensis</name>
    <dbReference type="NCBI Taxonomy" id="477690"/>
    <lineage>
        <taxon>Bacteria</taxon>
        <taxon>Pseudomonadati</taxon>
        <taxon>Bacteroidota</taxon>
        <taxon>Flavobacteriia</taxon>
        <taxon>Flavobacteriales</taxon>
        <taxon>Crocinitomicaceae</taxon>
        <taxon>Lishizhenia</taxon>
    </lineage>
</organism>
<keyword evidence="3" id="KW-0050">Antiport</keyword>
<dbReference type="PANTHER" id="PTHR32507">
    <property type="entry name" value="NA(+)/H(+) ANTIPORTER 1"/>
    <property type="match status" value="1"/>
</dbReference>
<feature type="transmembrane region" description="Helical" evidence="9">
    <location>
        <begin position="125"/>
        <end position="147"/>
    </location>
</feature>
<keyword evidence="5 9" id="KW-0812">Transmembrane</keyword>
<gene>
    <name evidence="11" type="ORF">SAMN05216474_1544</name>
</gene>
<feature type="transmembrane region" description="Helical" evidence="9">
    <location>
        <begin position="344"/>
        <end position="363"/>
    </location>
</feature>
<feature type="transmembrane region" description="Helical" evidence="9">
    <location>
        <begin position="91"/>
        <end position="113"/>
    </location>
</feature>
<evidence type="ECO:0000313" key="11">
    <source>
        <dbReference type="EMBL" id="SFT64919.1"/>
    </source>
</evidence>
<keyword evidence="2" id="KW-0813">Transport</keyword>
<feature type="transmembrane region" description="Helical" evidence="9">
    <location>
        <begin position="58"/>
        <end position="79"/>
    </location>
</feature>
<dbReference type="Pfam" id="PF00999">
    <property type="entry name" value="Na_H_Exchanger"/>
    <property type="match status" value="1"/>
</dbReference>
<keyword evidence="12" id="KW-1185">Reference proteome</keyword>
<feature type="transmembrane region" description="Helical" evidence="9">
    <location>
        <begin position="154"/>
        <end position="174"/>
    </location>
</feature>
<feature type="domain" description="Cation/H+ exchanger transmembrane" evidence="10">
    <location>
        <begin position="15"/>
        <end position="390"/>
    </location>
</feature>
<protein>
    <submittedName>
        <fullName evidence="11">Sodium/proton antiporter, CPA1 family</fullName>
    </submittedName>
</protein>
<evidence type="ECO:0000256" key="4">
    <source>
        <dbReference type="ARBA" id="ARBA00022475"/>
    </source>
</evidence>
<dbReference type="Gene3D" id="1.20.1530.20">
    <property type="match status" value="1"/>
</dbReference>
<keyword evidence="8 9" id="KW-0472">Membrane</keyword>
<feature type="transmembrane region" description="Helical" evidence="9">
    <location>
        <begin position="6"/>
        <end position="24"/>
    </location>
</feature>
<accession>A0A1I6ZQC8</accession>
<evidence type="ECO:0000256" key="6">
    <source>
        <dbReference type="ARBA" id="ARBA00022989"/>
    </source>
</evidence>
<reference evidence="11 12" key="1">
    <citation type="submission" date="2016-10" db="EMBL/GenBank/DDBJ databases">
        <authorList>
            <person name="de Groot N.N."/>
        </authorList>
    </citation>
    <scope>NUCLEOTIDE SEQUENCE [LARGE SCALE GENOMIC DNA]</scope>
    <source>
        <strain evidence="11 12">CGMCC 1.7005</strain>
    </source>
</reference>